<keyword evidence="1" id="KW-1133">Transmembrane helix</keyword>
<gene>
    <name evidence="2" type="ORF">A2704_05690</name>
</gene>
<evidence type="ECO:0000313" key="2">
    <source>
        <dbReference type="EMBL" id="OGG50400.1"/>
    </source>
</evidence>
<reference evidence="2 3" key="1">
    <citation type="journal article" date="2016" name="Nat. Commun.">
        <title>Thousands of microbial genomes shed light on interconnected biogeochemical processes in an aquifer system.</title>
        <authorList>
            <person name="Anantharaman K."/>
            <person name="Brown C.T."/>
            <person name="Hug L.A."/>
            <person name="Sharon I."/>
            <person name="Castelle C.J."/>
            <person name="Probst A.J."/>
            <person name="Thomas B.C."/>
            <person name="Singh A."/>
            <person name="Wilkins M.J."/>
            <person name="Karaoz U."/>
            <person name="Brodie E.L."/>
            <person name="Williams K.H."/>
            <person name="Hubbard S.S."/>
            <person name="Banfield J.F."/>
        </authorList>
    </citation>
    <scope>NUCLEOTIDE SEQUENCE [LARGE SCALE GENOMIC DNA]</scope>
</reference>
<dbReference type="Proteomes" id="UP000176445">
    <property type="component" value="Unassembled WGS sequence"/>
</dbReference>
<evidence type="ECO:0000256" key="1">
    <source>
        <dbReference type="SAM" id="Phobius"/>
    </source>
</evidence>
<evidence type="ECO:0000313" key="3">
    <source>
        <dbReference type="Proteomes" id="UP000176445"/>
    </source>
</evidence>
<comment type="caution">
    <text evidence="2">The sequence shown here is derived from an EMBL/GenBank/DDBJ whole genome shotgun (WGS) entry which is preliminary data.</text>
</comment>
<keyword evidence="1" id="KW-0812">Transmembrane</keyword>
<name>A0A1F6CMY2_9BACT</name>
<dbReference type="AlphaFoldDB" id="A0A1F6CMY2"/>
<sequence>MYTDPSAGSSIGSALWFLSEIAFKWIPGAVMTVAGTGVPAPAGEVSPLATPLTHPVSAPEVVQYLQVASAPGAYDRLFEQWSTFVAFSLLITLCLAALVIYCTIRVFQIRQLERRKFASAQRTVVAHDVPKSQLRWNRILEQATSDSEQSWRLAILEADIMLNELLDTMGYKGETMADKMRGVDRANFNTIDLAWEAHKIRNRIAHDGSAHHLTARETRRVIALYEKVLKESRFIE</sequence>
<accession>A0A1F6CMY2</accession>
<keyword evidence="1" id="KW-0472">Membrane</keyword>
<dbReference type="EMBL" id="MFKW01000052">
    <property type="protein sequence ID" value="OGG50400.1"/>
    <property type="molecule type" value="Genomic_DNA"/>
</dbReference>
<proteinExistence type="predicted"/>
<organism evidence="2 3">
    <name type="scientific">Candidatus Kaiserbacteria bacterium RIFCSPHIGHO2_01_FULL_54_36b</name>
    <dbReference type="NCBI Taxonomy" id="1798483"/>
    <lineage>
        <taxon>Bacteria</taxon>
        <taxon>Candidatus Kaiseribacteriota</taxon>
    </lineage>
</organism>
<protein>
    <submittedName>
        <fullName evidence="2">Uncharacterized protein</fullName>
    </submittedName>
</protein>
<feature type="transmembrane region" description="Helical" evidence="1">
    <location>
        <begin position="84"/>
        <end position="107"/>
    </location>
</feature>